<dbReference type="GO" id="GO:0043546">
    <property type="term" value="F:molybdopterin cofactor binding"/>
    <property type="evidence" value="ECO:0007669"/>
    <property type="project" value="InterPro"/>
</dbReference>
<dbReference type="Gene3D" id="3.40.228.10">
    <property type="entry name" value="Dimethylsulfoxide Reductase, domain 2"/>
    <property type="match status" value="1"/>
</dbReference>
<dbReference type="Pfam" id="PF00384">
    <property type="entry name" value="Molybdopterin"/>
    <property type="match status" value="1"/>
</dbReference>
<keyword evidence="7" id="KW-1185">Reference proteome</keyword>
<evidence type="ECO:0000256" key="2">
    <source>
        <dbReference type="ARBA" id="ARBA00022723"/>
    </source>
</evidence>
<dbReference type="InterPro" id="IPR006657">
    <property type="entry name" value="MoPterin_dinucl-bd_dom"/>
</dbReference>
<dbReference type="Pfam" id="PF04879">
    <property type="entry name" value="Molybdop_Fe4S4"/>
    <property type="match status" value="1"/>
</dbReference>
<proteinExistence type="inferred from homology"/>
<evidence type="ECO:0000256" key="3">
    <source>
        <dbReference type="ARBA" id="ARBA00023004"/>
    </source>
</evidence>
<dbReference type="Proteomes" id="UP000182703">
    <property type="component" value="Chromosome"/>
</dbReference>
<dbReference type="Gene3D" id="3.30.2070.10">
    <property type="entry name" value="Formate dehydrogenase/DMSO reductase"/>
    <property type="match status" value="1"/>
</dbReference>
<dbReference type="InterPro" id="IPR006963">
    <property type="entry name" value="Mopterin_OxRdtase_4Fe-4S_dom"/>
</dbReference>
<dbReference type="PANTHER" id="PTHR43742">
    <property type="entry name" value="TRIMETHYLAMINE-N-OXIDE REDUCTASE"/>
    <property type="match status" value="1"/>
</dbReference>
<evidence type="ECO:0000313" key="7">
    <source>
        <dbReference type="Proteomes" id="UP000182703"/>
    </source>
</evidence>
<organism evidence="6 7">
    <name type="scientific">Chelatococcus daeguensis</name>
    <dbReference type="NCBI Taxonomy" id="444444"/>
    <lineage>
        <taxon>Bacteria</taxon>
        <taxon>Pseudomonadati</taxon>
        <taxon>Pseudomonadota</taxon>
        <taxon>Alphaproteobacteria</taxon>
        <taxon>Hyphomicrobiales</taxon>
        <taxon>Chelatococcaceae</taxon>
        <taxon>Chelatococcus</taxon>
    </lineage>
</organism>
<dbReference type="SUPFAM" id="SSF50692">
    <property type="entry name" value="ADC-like"/>
    <property type="match status" value="1"/>
</dbReference>
<evidence type="ECO:0000313" key="6">
    <source>
        <dbReference type="EMBL" id="APF37708.1"/>
    </source>
</evidence>
<dbReference type="Pfam" id="PF01568">
    <property type="entry name" value="Molydop_binding"/>
    <property type="match status" value="1"/>
</dbReference>
<gene>
    <name evidence="6" type="ORF">BOQ54_10525</name>
</gene>
<reference evidence="6 7" key="1">
    <citation type="submission" date="2016-11" db="EMBL/GenBank/DDBJ databases">
        <title>Complete genome sequence of the aerobically denitrifying bacterium Chelatococcus daeguensis TAD1.</title>
        <authorList>
            <person name="Yang Y."/>
            <person name="Huang S."/>
            <person name="Lin E."/>
        </authorList>
    </citation>
    <scope>NUCLEOTIDE SEQUENCE [LARGE SCALE GENOMIC DNA]</scope>
    <source>
        <strain evidence="6 7">TAD1</strain>
    </source>
</reference>
<accession>A0AAC9JQ50</accession>
<dbReference type="InterPro" id="IPR037920">
    <property type="entry name" value="YoaE_C"/>
</dbReference>
<evidence type="ECO:0000256" key="4">
    <source>
        <dbReference type="ARBA" id="ARBA00023014"/>
    </source>
</evidence>
<protein>
    <submittedName>
        <fullName evidence="6">Dehydrogenase</fullName>
    </submittedName>
</protein>
<keyword evidence="2" id="KW-0479">Metal-binding</keyword>
<evidence type="ECO:0000256" key="1">
    <source>
        <dbReference type="ARBA" id="ARBA00010312"/>
    </source>
</evidence>
<dbReference type="PROSITE" id="PS51669">
    <property type="entry name" value="4FE4S_MOW_BIS_MGD"/>
    <property type="match status" value="1"/>
</dbReference>
<dbReference type="InterPro" id="IPR006656">
    <property type="entry name" value="Mopterin_OxRdtase"/>
</dbReference>
<evidence type="ECO:0000259" key="5">
    <source>
        <dbReference type="PROSITE" id="PS51669"/>
    </source>
</evidence>
<dbReference type="GO" id="GO:0016491">
    <property type="term" value="F:oxidoreductase activity"/>
    <property type="evidence" value="ECO:0007669"/>
    <property type="project" value="InterPro"/>
</dbReference>
<dbReference type="FunFam" id="2.20.25.90:FF:000012">
    <property type="entry name" value="Anaerobic selenocysteine-containing dehydrogenase"/>
    <property type="match status" value="1"/>
</dbReference>
<dbReference type="GO" id="GO:0046872">
    <property type="term" value="F:metal ion binding"/>
    <property type="evidence" value="ECO:0007669"/>
    <property type="project" value="UniProtKB-KW"/>
</dbReference>
<dbReference type="PANTHER" id="PTHR43742:SF6">
    <property type="entry name" value="OXIDOREDUCTASE YYAE-RELATED"/>
    <property type="match status" value="1"/>
</dbReference>
<dbReference type="EMBL" id="CP018095">
    <property type="protein sequence ID" value="APF37708.1"/>
    <property type="molecule type" value="Genomic_DNA"/>
</dbReference>
<dbReference type="CDD" id="cd02766">
    <property type="entry name" value="MopB_3"/>
    <property type="match status" value="1"/>
</dbReference>
<keyword evidence="3" id="KW-0408">Iron</keyword>
<dbReference type="Gene3D" id="2.20.25.90">
    <property type="entry name" value="ADC-like domains"/>
    <property type="match status" value="1"/>
</dbReference>
<dbReference type="InterPro" id="IPR050612">
    <property type="entry name" value="Prok_Mopterin_Oxidored"/>
</dbReference>
<dbReference type="AlphaFoldDB" id="A0AAC9JQ50"/>
<dbReference type="CDD" id="cd02786">
    <property type="entry name" value="MopB_CT_3"/>
    <property type="match status" value="1"/>
</dbReference>
<name>A0AAC9JQ50_9HYPH</name>
<dbReference type="GO" id="GO:0051536">
    <property type="term" value="F:iron-sulfur cluster binding"/>
    <property type="evidence" value="ECO:0007669"/>
    <property type="project" value="UniProtKB-KW"/>
</dbReference>
<dbReference type="Gene3D" id="3.40.50.740">
    <property type="match status" value="1"/>
</dbReference>
<dbReference type="KEGG" id="cdq:BOQ54_10525"/>
<dbReference type="Gene3D" id="2.40.40.20">
    <property type="match status" value="1"/>
</dbReference>
<dbReference type="InterPro" id="IPR009010">
    <property type="entry name" value="Asp_de-COase-like_dom_sf"/>
</dbReference>
<dbReference type="SUPFAM" id="SSF53706">
    <property type="entry name" value="Formate dehydrogenase/DMSO reductase, domains 1-3"/>
    <property type="match status" value="1"/>
</dbReference>
<keyword evidence="4" id="KW-0411">Iron-sulfur</keyword>
<comment type="similarity">
    <text evidence="1">Belongs to the prokaryotic molybdopterin-containing oxidoreductase family.</text>
</comment>
<dbReference type="RefSeq" id="WP_071923877.1">
    <property type="nucleotide sequence ID" value="NZ_CP018095.1"/>
</dbReference>
<feature type="domain" description="4Fe-4S Mo/W bis-MGD-type" evidence="5">
    <location>
        <begin position="7"/>
        <end position="65"/>
    </location>
</feature>
<sequence>MTVQPKITRGHSACPHDCPSTCALDVEVIDGKTIGRIHGSRDNSYTAGVICAKVARYAERIHHPDRLLHPLKRTGPKGSGRFERISWDEALDTVAERFRAVEAEHGPEAVWPYYYAGTMGLVMRDGINRLRHVKKYSGQFSTICTTSAWTGYIAGTGLLAGADPREMAKSDCVVIWGTNAVHTQVNVMTHALRARKERGAKIVAIDIYMNATMKQADMALLVKPGTDGALACAVMHVLFRDGHADRAYLAQYTDCPEELEAHLKTRTPEWAAAVTGLAVEEIEAFARLLGERPRAYFRLGYGFARQRNGSVNMHAALSVPAVLGAWQYEGGGAFHSNSGVYGWRKTMIEGLDALDRSVRQLDQSQIGRVLTGDAEALRGGGPVKALLIQNTNPVSVAPEQELVKRGFAREDLFVCVHEQFMTETALMADIVLPATMFLEHDDLYQAGGQQHILLGPKLVEPPGECRSNHEVIAALAERLGAEHPGFAMSPRELIDWTLENSKRGRLAELEENKWIDIQPPFRHAHFLDGFNWPDGKFRFKPDWTKVPAPRSGLFGPHEHLPALPDHWTAIETADERHPFRLATSPARNFLNSSFTETPTSAQKEGGRPELFIHPQDAAASGIEDGMLVAIGNSRGTVRLHARLYDGVRRGVLIAESIWPNASFVDGRGINTLTGADQVAPYGGAAFHDNRVWLRRAEQIRA</sequence>
<dbReference type="SMART" id="SM00926">
    <property type="entry name" value="Molybdop_Fe4S4"/>
    <property type="match status" value="1"/>
</dbReference>